<accession>A0ABV8NLV7</accession>
<protein>
    <recommendedName>
        <fullName evidence="3">PD-(D/E)XK nuclease superfamily protein</fullName>
    </recommendedName>
</protein>
<dbReference type="Proteomes" id="UP001595792">
    <property type="component" value="Unassembled WGS sequence"/>
</dbReference>
<dbReference type="EMBL" id="JBHSBY010000038">
    <property type="protein sequence ID" value="MFC4196773.1"/>
    <property type="molecule type" value="Genomic_DNA"/>
</dbReference>
<dbReference type="RefSeq" id="WP_378960116.1">
    <property type="nucleotide sequence ID" value="NZ_JBHRXC010000016.1"/>
</dbReference>
<proteinExistence type="predicted"/>
<evidence type="ECO:0008006" key="3">
    <source>
        <dbReference type="Google" id="ProtNLM"/>
    </source>
</evidence>
<sequence>MIEAYKFPLWILSSQAKNADEYKTITIYTEAVSFWMFRLSTSISDHLNSLRSAPVEICLEFEQEMLLVRDSVIYANAEPFTGEIELTVEQNVITILIPFSLVGLFSAEDNLAEKLIMKVILTGFNVLLRKSGKEQMTNAFIDQVIDETLSPSNAKMILFSDSSSNPLLDNRDLVPVRYLMDTEKELIADHLISMLNPAKPIPEMIEDTKEKNKLCMTIVGTLLVKVEEKLSVFRADKLLEYLVRLNESLIFQSEYNSLLLPSKIACYSNFEAEVKDVKKKDGKIVPTSLAVRGIIEFVAASPTFGSEPVNLDQIDEIIALMNEAIFWANLADSIELLGNDPKVGLLPSGRIGVLDNFYELVLKPFNNSRAETEVHYAIHPDKQEDKFDEGDVFVNNEVTDAAFKSEWGVSFTTITALFGSLQMLGMQNGSSFMSMKESDFFAEVPKLFRKPVDEQELKIAINLFILDKRKSIKKAPDGFIAKDILPWRYNRALSFVRRPVIRITYPGDDQPTYHWGFRHVLRSYMQLTALISSGKIKVAKEGQIESKVISIFVKHSGKKYRNEVFKWLKENTNLRLIDHEVTITENGHLVADINYGDVDIMAIDDVNKIIYSIECKNTASARVVHEMKTELDSYIGQNGEGGHILKHSKRHKWLSTHQDQLVKYVDKSDDYRIVSFVLSSNVIPVVYLAKNKAALPIRSFRDLVRNGFETIARDLNQ</sequence>
<name>A0ABV8NLV7_9SPHI</name>
<reference evidence="2" key="1">
    <citation type="journal article" date="2019" name="Int. J. Syst. Evol. Microbiol.">
        <title>The Global Catalogue of Microorganisms (GCM) 10K type strain sequencing project: providing services to taxonomists for standard genome sequencing and annotation.</title>
        <authorList>
            <consortium name="The Broad Institute Genomics Platform"/>
            <consortium name="The Broad Institute Genome Sequencing Center for Infectious Disease"/>
            <person name="Wu L."/>
            <person name="Ma J."/>
        </authorList>
    </citation>
    <scope>NUCLEOTIDE SEQUENCE [LARGE SCALE GENOMIC DNA]</scope>
    <source>
        <strain evidence="2">CCM 8689</strain>
    </source>
</reference>
<comment type="caution">
    <text evidence="1">The sequence shown here is derived from an EMBL/GenBank/DDBJ whole genome shotgun (WGS) entry which is preliminary data.</text>
</comment>
<gene>
    <name evidence="1" type="ORF">ACFOUY_08690</name>
</gene>
<keyword evidence="2" id="KW-1185">Reference proteome</keyword>
<organism evidence="1 2">
    <name type="scientific">Pedobacter jamesrossensis</name>
    <dbReference type="NCBI Taxonomy" id="1908238"/>
    <lineage>
        <taxon>Bacteria</taxon>
        <taxon>Pseudomonadati</taxon>
        <taxon>Bacteroidota</taxon>
        <taxon>Sphingobacteriia</taxon>
        <taxon>Sphingobacteriales</taxon>
        <taxon>Sphingobacteriaceae</taxon>
        <taxon>Pedobacter</taxon>
    </lineage>
</organism>
<evidence type="ECO:0000313" key="1">
    <source>
        <dbReference type="EMBL" id="MFC4196773.1"/>
    </source>
</evidence>
<evidence type="ECO:0000313" key="2">
    <source>
        <dbReference type="Proteomes" id="UP001595792"/>
    </source>
</evidence>